<feature type="chain" id="PRO_5037148572" description="Copper amine oxidase-like N-terminal domain-containing protein" evidence="1">
    <location>
        <begin position="24"/>
        <end position="205"/>
    </location>
</feature>
<sequence length="205" mass="23258">MKRKYAIALAIVSMLAVSSLAWAEGRYQTIEVYFDRVQVKMNGQSAPLSKDSIIYNGSVYVPIKNLSELLGATVSWDEADRSVNLDFFVDKSNELFTASQQGVYQYVTFEYNQTMSGLLEQMKTDDTESMKKTVGRFSRLNVLARDLKDEELSTGFEKLMAATEMLRSGWQAKNLDDYYLAWSIFKSNAEKVNALLRQKTSDASK</sequence>
<feature type="signal peptide" evidence="1">
    <location>
        <begin position="1"/>
        <end position="23"/>
    </location>
</feature>
<proteinExistence type="predicted"/>
<keyword evidence="1" id="KW-0732">Signal</keyword>
<evidence type="ECO:0000313" key="4">
    <source>
        <dbReference type="Proteomes" id="UP000693672"/>
    </source>
</evidence>
<dbReference type="InterPro" id="IPR012854">
    <property type="entry name" value="Cu_amine_oxidase-like_N"/>
</dbReference>
<feature type="domain" description="Copper amine oxidase-like N-terminal" evidence="2">
    <location>
        <begin position="27"/>
        <end position="84"/>
    </location>
</feature>
<evidence type="ECO:0000259" key="2">
    <source>
        <dbReference type="Pfam" id="PF07833"/>
    </source>
</evidence>
<keyword evidence="4" id="KW-1185">Reference proteome</keyword>
<accession>A0A916K5P8</accession>
<dbReference type="AlphaFoldDB" id="A0A916K5P8"/>
<dbReference type="Proteomes" id="UP000693672">
    <property type="component" value="Unassembled WGS sequence"/>
</dbReference>
<dbReference type="EMBL" id="CAJVAS010000031">
    <property type="protein sequence ID" value="CAG7645569.1"/>
    <property type="molecule type" value="Genomic_DNA"/>
</dbReference>
<dbReference type="RefSeq" id="WP_218094693.1">
    <property type="nucleotide sequence ID" value="NZ_CAJVAS010000031.1"/>
</dbReference>
<gene>
    <name evidence="3" type="ORF">PAESOLCIP111_04981</name>
</gene>
<dbReference type="Pfam" id="PF07833">
    <property type="entry name" value="Cu_amine_oxidN1"/>
    <property type="match status" value="1"/>
</dbReference>
<protein>
    <recommendedName>
        <fullName evidence="2">Copper amine oxidase-like N-terminal domain-containing protein</fullName>
    </recommendedName>
</protein>
<name>A0A916K5P8_9BACL</name>
<evidence type="ECO:0000256" key="1">
    <source>
        <dbReference type="SAM" id="SignalP"/>
    </source>
</evidence>
<organism evidence="3 4">
    <name type="scientific">Paenibacillus solanacearum</name>
    <dbReference type="NCBI Taxonomy" id="2048548"/>
    <lineage>
        <taxon>Bacteria</taxon>
        <taxon>Bacillati</taxon>
        <taxon>Bacillota</taxon>
        <taxon>Bacilli</taxon>
        <taxon>Bacillales</taxon>
        <taxon>Paenibacillaceae</taxon>
        <taxon>Paenibacillus</taxon>
    </lineage>
</organism>
<comment type="caution">
    <text evidence="3">The sequence shown here is derived from an EMBL/GenBank/DDBJ whole genome shotgun (WGS) entry which is preliminary data.</text>
</comment>
<evidence type="ECO:0000313" key="3">
    <source>
        <dbReference type="EMBL" id="CAG7645569.1"/>
    </source>
</evidence>
<reference evidence="3" key="1">
    <citation type="submission" date="2021-06" db="EMBL/GenBank/DDBJ databases">
        <authorList>
            <person name="Criscuolo A."/>
        </authorList>
    </citation>
    <scope>NUCLEOTIDE SEQUENCE</scope>
    <source>
        <strain evidence="3">CIP111600</strain>
    </source>
</reference>